<gene>
    <name evidence="1" type="ORF">A9404_10800</name>
</gene>
<evidence type="ECO:0008006" key="3">
    <source>
        <dbReference type="Google" id="ProtNLM"/>
    </source>
</evidence>
<dbReference type="KEGG" id="haz:A9404_10800"/>
<dbReference type="SUPFAM" id="SSF53850">
    <property type="entry name" value="Periplasmic binding protein-like II"/>
    <property type="match status" value="1"/>
</dbReference>
<dbReference type="Pfam" id="PF12974">
    <property type="entry name" value="Phosphonate-bd"/>
    <property type="match status" value="1"/>
</dbReference>
<dbReference type="AlphaFoldDB" id="A0A191ZIT3"/>
<evidence type="ECO:0000313" key="2">
    <source>
        <dbReference type="Proteomes" id="UP000078596"/>
    </source>
</evidence>
<dbReference type="Proteomes" id="UP000078596">
    <property type="component" value="Chromosome"/>
</dbReference>
<dbReference type="OrthoDB" id="5343002at2"/>
<dbReference type="EMBL" id="CP016027">
    <property type="protein sequence ID" value="ANJ67801.1"/>
    <property type="molecule type" value="Genomic_DNA"/>
</dbReference>
<dbReference type="PANTHER" id="PTHR35841">
    <property type="entry name" value="PHOSPHONATES-BINDING PERIPLASMIC PROTEIN"/>
    <property type="match status" value="1"/>
</dbReference>
<reference evidence="1 2" key="1">
    <citation type="submission" date="2016-06" db="EMBL/GenBank/DDBJ databases">
        <title>Insight into the functional genes involving in sulfur oxidation in Pearl River water.</title>
        <authorList>
            <person name="Luo J."/>
            <person name="Tan X."/>
            <person name="Lin W."/>
        </authorList>
    </citation>
    <scope>NUCLEOTIDE SEQUENCE [LARGE SCALE GENOMIC DNA]</scope>
    <source>
        <strain evidence="1 2">LS2</strain>
    </source>
</reference>
<accession>A0A191ZIT3</accession>
<dbReference type="RefSeq" id="WP_066101392.1">
    <property type="nucleotide sequence ID" value="NZ_CP016027.1"/>
</dbReference>
<sequence length="284" mass="31329">MSRRCALPTSRWVLGLVFVLFLAPVALASPPPEVFTFGVAPQQSPSKLAGLWGPLLREISHETGVVLQFKTAASVEIFEKRLLNGDYDIAYMNPYHYLEVHRKLGYQPVVRARDRMLTGIVVTRRDAPYRKLADLSGQVLAFPAPTAFAATILIQAELARQHVAITPKYVSSHDSVYLDVAQGLFPAGGGIMRTFNALDPHVRDDLRVIYETRGYTPHAIAASPRVPADVVAKLQAAFEALGKNPQGRDLLAPLRIEGWVAAKDSDWNDVRDLCKTLIIKPVDP</sequence>
<proteinExistence type="predicted"/>
<organism evidence="1 2">
    <name type="scientific">Halothiobacillus diazotrophicus</name>
    <dbReference type="NCBI Taxonomy" id="1860122"/>
    <lineage>
        <taxon>Bacteria</taxon>
        <taxon>Pseudomonadati</taxon>
        <taxon>Pseudomonadota</taxon>
        <taxon>Gammaproteobacteria</taxon>
        <taxon>Chromatiales</taxon>
        <taxon>Halothiobacillaceae</taxon>
        <taxon>Halothiobacillus</taxon>
    </lineage>
</organism>
<keyword evidence="2" id="KW-1185">Reference proteome</keyword>
<name>A0A191ZIT3_9GAMM</name>
<evidence type="ECO:0000313" key="1">
    <source>
        <dbReference type="EMBL" id="ANJ67801.1"/>
    </source>
</evidence>
<protein>
    <recommendedName>
        <fullName evidence="3">Phosphate ABC transporter substrate-binding protein</fullName>
    </recommendedName>
</protein>
<dbReference type="PANTHER" id="PTHR35841:SF1">
    <property type="entry name" value="PHOSPHONATES-BINDING PERIPLASMIC PROTEIN"/>
    <property type="match status" value="1"/>
</dbReference>
<dbReference type="Gene3D" id="3.40.190.10">
    <property type="entry name" value="Periplasmic binding protein-like II"/>
    <property type="match status" value="2"/>
</dbReference>